<dbReference type="Proteomes" id="UP000078200">
    <property type="component" value="Unassembled WGS sequence"/>
</dbReference>
<dbReference type="STRING" id="7395.A0A1A9VD52"/>
<accession>A0A1A9VD52</accession>
<reference evidence="1" key="1">
    <citation type="submission" date="2020-05" db="UniProtKB">
        <authorList>
            <consortium name="EnsemblMetazoa"/>
        </authorList>
    </citation>
    <scope>IDENTIFICATION</scope>
    <source>
        <strain evidence="1">TTRI</strain>
    </source>
</reference>
<organism evidence="1 2">
    <name type="scientific">Glossina austeni</name>
    <name type="common">Savannah tsetse fly</name>
    <dbReference type="NCBI Taxonomy" id="7395"/>
    <lineage>
        <taxon>Eukaryota</taxon>
        <taxon>Metazoa</taxon>
        <taxon>Ecdysozoa</taxon>
        <taxon>Arthropoda</taxon>
        <taxon>Hexapoda</taxon>
        <taxon>Insecta</taxon>
        <taxon>Pterygota</taxon>
        <taxon>Neoptera</taxon>
        <taxon>Endopterygota</taxon>
        <taxon>Diptera</taxon>
        <taxon>Brachycera</taxon>
        <taxon>Muscomorpha</taxon>
        <taxon>Hippoboscoidea</taxon>
        <taxon>Glossinidae</taxon>
        <taxon>Glossina</taxon>
    </lineage>
</organism>
<evidence type="ECO:0000313" key="1">
    <source>
        <dbReference type="EnsemblMetazoa" id="GAUT033457-PA"/>
    </source>
</evidence>
<sequence>MKIIKPHTSLTIAQKDLEEHDRYRDEKKLKTGLLLELNEKSKKLCVLEAFRAEEREILYVYANGNRKRQIRGSAYDSRAVPEKALMKHLQELQTIFIQNSGSILFASEKSFSAIRQDETKFKIFEKFFQQDQVISEQEGKTVIVPCPVNREKCGELHSLNWFKGDNRIAAMLLDDSNVTSVAAEFEDRISDEDIYLCDTTYFIPIETCDNFNGHRVELNVLGMKIKKEIIKSTNYFR</sequence>
<keyword evidence="2" id="KW-1185">Reference proteome</keyword>
<protein>
    <submittedName>
        <fullName evidence="1">Uncharacterized protein</fullName>
    </submittedName>
</protein>
<dbReference type="EnsemblMetazoa" id="GAUT033457-RA">
    <property type="protein sequence ID" value="GAUT033457-PA"/>
    <property type="gene ID" value="GAUT033457"/>
</dbReference>
<name>A0A1A9VD52_GLOAU</name>
<dbReference type="VEuPathDB" id="VectorBase:GAUT033457"/>
<evidence type="ECO:0000313" key="2">
    <source>
        <dbReference type="Proteomes" id="UP000078200"/>
    </source>
</evidence>
<dbReference type="AlphaFoldDB" id="A0A1A9VD52"/>
<proteinExistence type="predicted"/>